<dbReference type="InterPro" id="IPR035903">
    <property type="entry name" value="HesB-like_dom_sf"/>
</dbReference>
<dbReference type="SUPFAM" id="SSF89360">
    <property type="entry name" value="HesB-like domain"/>
    <property type="match status" value="1"/>
</dbReference>
<dbReference type="Gene3D" id="2.60.300.12">
    <property type="entry name" value="HesB-like domain"/>
    <property type="match status" value="1"/>
</dbReference>
<dbReference type="InterPro" id="IPR034904">
    <property type="entry name" value="FSCA_dom_sf"/>
</dbReference>
<protein>
    <submittedName>
        <fullName evidence="5">Unannotated protein</fullName>
    </submittedName>
</protein>
<evidence type="ECO:0000313" key="3">
    <source>
        <dbReference type="EMBL" id="CAB4904876.1"/>
    </source>
</evidence>
<dbReference type="GO" id="GO:0005506">
    <property type="term" value="F:iron ion binding"/>
    <property type="evidence" value="ECO:0007669"/>
    <property type="project" value="InterPro"/>
</dbReference>
<sequence>MSQPVGPILILTDQARTKVLEVREGETDPELLALWVEVSGERDGAYTYTMELRPVSIASESDLVQNHDDLTVVIENSSIEKIVGATLDFGPAGMVMQNPNHPEPAPAFTERPEADLSGPVAQMIIAVLEEEINPAIASHGGRADLVAVEEDVAYLRLSGGCQGCGMAAATLSQGIEVAILEAVPEIKKVADVTDHASGSNPYFEAAKK</sequence>
<dbReference type="Gene3D" id="3.30.300.130">
    <property type="entry name" value="Fe-S cluster assembly (FSCA)"/>
    <property type="match status" value="1"/>
</dbReference>
<proteinExistence type="predicted"/>
<feature type="domain" description="NIF system FeS cluster assembly NifU C-terminal" evidence="1">
    <location>
        <begin position="126"/>
        <end position="189"/>
    </location>
</feature>
<evidence type="ECO:0000259" key="1">
    <source>
        <dbReference type="Pfam" id="PF01106"/>
    </source>
</evidence>
<evidence type="ECO:0000313" key="5">
    <source>
        <dbReference type="EMBL" id="CAB5014741.1"/>
    </source>
</evidence>
<dbReference type="PANTHER" id="PTHR11178">
    <property type="entry name" value="IRON-SULFUR CLUSTER SCAFFOLD PROTEIN NFU-RELATED"/>
    <property type="match status" value="1"/>
</dbReference>
<reference evidence="5" key="1">
    <citation type="submission" date="2020-05" db="EMBL/GenBank/DDBJ databases">
        <authorList>
            <person name="Chiriac C."/>
            <person name="Salcher M."/>
            <person name="Ghai R."/>
            <person name="Kavagutti S V."/>
        </authorList>
    </citation>
    <scope>NUCLEOTIDE SEQUENCE</scope>
</reference>
<dbReference type="Pfam" id="PF01106">
    <property type="entry name" value="NifU"/>
    <property type="match status" value="1"/>
</dbReference>
<dbReference type="EMBL" id="CAFBMM010000026">
    <property type="protein sequence ID" value="CAB4904876.1"/>
    <property type="molecule type" value="Genomic_DNA"/>
</dbReference>
<gene>
    <name evidence="2" type="ORF">UFOPK2683_00834</name>
    <name evidence="3" type="ORF">UFOPK3605_00696</name>
    <name evidence="4" type="ORF">UFOPK3897_00610</name>
    <name evidence="5" type="ORF">UFOPK4121_00258</name>
</gene>
<dbReference type="EMBL" id="CAFBOF010000008">
    <property type="protein sequence ID" value="CAB4973143.1"/>
    <property type="molecule type" value="Genomic_DNA"/>
</dbReference>
<organism evidence="5">
    <name type="scientific">freshwater metagenome</name>
    <dbReference type="NCBI Taxonomy" id="449393"/>
    <lineage>
        <taxon>unclassified sequences</taxon>
        <taxon>metagenomes</taxon>
        <taxon>ecological metagenomes</taxon>
    </lineage>
</organism>
<dbReference type="InterPro" id="IPR001075">
    <property type="entry name" value="NIF_FeS_clus_asmbl_NifU_C"/>
</dbReference>
<name>A0A6J7QCI2_9ZZZZ</name>
<dbReference type="SUPFAM" id="SSF117916">
    <property type="entry name" value="Fe-S cluster assembly (FSCA) domain-like"/>
    <property type="match status" value="1"/>
</dbReference>
<evidence type="ECO:0000313" key="4">
    <source>
        <dbReference type="EMBL" id="CAB4973143.1"/>
    </source>
</evidence>
<accession>A0A6J7QCI2</accession>
<dbReference type="AlphaFoldDB" id="A0A6J7QCI2"/>
<evidence type="ECO:0000313" key="2">
    <source>
        <dbReference type="EMBL" id="CAB4723719.1"/>
    </source>
</evidence>
<dbReference type="GO" id="GO:0051536">
    <property type="term" value="F:iron-sulfur cluster binding"/>
    <property type="evidence" value="ECO:0007669"/>
    <property type="project" value="InterPro"/>
</dbReference>
<dbReference type="EMBL" id="CAEZYK010000040">
    <property type="protein sequence ID" value="CAB4723719.1"/>
    <property type="molecule type" value="Genomic_DNA"/>
</dbReference>
<dbReference type="EMBL" id="CAFBPQ010000004">
    <property type="protein sequence ID" value="CAB5014741.1"/>
    <property type="molecule type" value="Genomic_DNA"/>
</dbReference>
<dbReference type="GO" id="GO:0016226">
    <property type="term" value="P:iron-sulfur cluster assembly"/>
    <property type="evidence" value="ECO:0007669"/>
    <property type="project" value="InterPro"/>
</dbReference>
<dbReference type="PANTHER" id="PTHR11178:SF51">
    <property type="entry name" value="FE_S BIOGENESIS PROTEIN NFUA"/>
    <property type="match status" value="1"/>
</dbReference>